<keyword evidence="4 15" id="KW-0812">Transmembrane</keyword>
<dbReference type="PROSITE" id="PS00022">
    <property type="entry name" value="EGF_1"/>
    <property type="match status" value="1"/>
</dbReference>
<feature type="domain" description="EGF-like" evidence="17">
    <location>
        <begin position="195"/>
        <end position="226"/>
    </location>
</feature>
<organism evidence="19 20">
    <name type="scientific">Aplysia californica</name>
    <name type="common">California sea hare</name>
    <dbReference type="NCBI Taxonomy" id="6500"/>
    <lineage>
        <taxon>Eukaryota</taxon>
        <taxon>Metazoa</taxon>
        <taxon>Spiralia</taxon>
        <taxon>Lophotrochozoa</taxon>
        <taxon>Mollusca</taxon>
        <taxon>Gastropoda</taxon>
        <taxon>Heterobranchia</taxon>
        <taxon>Euthyneura</taxon>
        <taxon>Tectipleura</taxon>
        <taxon>Aplysiida</taxon>
        <taxon>Aplysioidea</taxon>
        <taxon>Aplysiidae</taxon>
        <taxon>Aplysia</taxon>
    </lineage>
</organism>
<keyword evidence="6" id="KW-0677">Repeat</keyword>
<keyword evidence="9 13" id="KW-1015">Disulfide bond</keyword>
<name>A0ABM0ZYA7_APLCA</name>
<keyword evidence="7 15" id="KW-1133">Transmembrane helix</keyword>
<keyword evidence="19" id="KW-1185">Reference proteome</keyword>
<dbReference type="GeneID" id="101853985"/>
<proteinExistence type="predicted"/>
<dbReference type="InterPro" id="IPR056732">
    <property type="entry name" value="GBD_ATRN"/>
</dbReference>
<dbReference type="PROSITE" id="PS01248">
    <property type="entry name" value="EGF_LAM_1"/>
    <property type="match status" value="1"/>
</dbReference>
<dbReference type="PANTHER" id="PTHR46376">
    <property type="entry name" value="LEUCINE-ZIPPER-LIKE TRANSCRIPTIONAL REGULATOR 1"/>
    <property type="match status" value="1"/>
</dbReference>
<evidence type="ECO:0000256" key="5">
    <source>
        <dbReference type="ARBA" id="ARBA00022729"/>
    </source>
</evidence>
<dbReference type="InterPro" id="IPR056737">
    <property type="entry name" value="Beta-prop_ATRN-MKLN-like"/>
</dbReference>
<dbReference type="Proteomes" id="UP000694888">
    <property type="component" value="Unplaced"/>
</dbReference>
<feature type="disulfide bond" evidence="12">
    <location>
        <begin position="81"/>
        <end position="108"/>
    </location>
</feature>
<evidence type="ECO:0000256" key="9">
    <source>
        <dbReference type="ARBA" id="ARBA00023157"/>
    </source>
</evidence>
<evidence type="ECO:0000256" key="13">
    <source>
        <dbReference type="PROSITE-ProRule" id="PRU00076"/>
    </source>
</evidence>
<evidence type="ECO:0000256" key="8">
    <source>
        <dbReference type="ARBA" id="ARBA00023136"/>
    </source>
</evidence>
<keyword evidence="5" id="KW-0732">Signal</keyword>
<feature type="transmembrane region" description="Helical" evidence="15">
    <location>
        <begin position="20"/>
        <end position="46"/>
    </location>
</feature>
<dbReference type="CDD" id="cd00054">
    <property type="entry name" value="EGF_CA"/>
    <property type="match status" value="1"/>
</dbReference>
<feature type="disulfide bond" evidence="13">
    <location>
        <begin position="199"/>
        <end position="209"/>
    </location>
</feature>
<evidence type="ECO:0000256" key="2">
    <source>
        <dbReference type="ARBA" id="ARBA00022441"/>
    </source>
</evidence>
<dbReference type="InterPro" id="IPR056863">
    <property type="entry name" value="LMN_ATRN_NET-like_EGF"/>
</dbReference>
<evidence type="ECO:0000313" key="20">
    <source>
        <dbReference type="RefSeq" id="XP_012937027.2"/>
    </source>
</evidence>
<comment type="subcellular location">
    <subcellularLocation>
        <location evidence="1">Membrane</location>
        <topology evidence="1">Single-pass membrane protein</topology>
    </subcellularLocation>
</comment>
<evidence type="ECO:0000256" key="11">
    <source>
        <dbReference type="ARBA" id="ARBA00023292"/>
    </source>
</evidence>
<evidence type="ECO:0000256" key="10">
    <source>
        <dbReference type="ARBA" id="ARBA00023180"/>
    </source>
</evidence>
<dbReference type="SMART" id="SM00612">
    <property type="entry name" value="Kelch"/>
    <property type="match status" value="3"/>
</dbReference>
<comment type="caution">
    <text evidence="13">Lacks conserved residue(s) required for the propagation of feature annotation.</text>
</comment>
<dbReference type="InterPro" id="IPR000742">
    <property type="entry name" value="EGF"/>
</dbReference>
<evidence type="ECO:0000259" key="16">
    <source>
        <dbReference type="PROSITE" id="PS01180"/>
    </source>
</evidence>
<sequence length="1215" mass="135757">MADRKKLSSRNDRGRGHTVYTLKSVFVLGHAELITFLLFSLILLFYTAECLKGCNGCDQGRCINDTCVCLPGWRGLLCDECYGRISLQKGREGVIHDGAANYSKDLSCSWLLEADAPNMRVHLQINDFATECVWDHLYIHNGDSAFSPLIAAYSGILWGLRSKPHLKFQLKGKYAFIHFYSDAAFTLPGFNISYVIDDCALECSENGVCNNSVCQCQPGFTGQNCDSVIDHCAFNCSDYGVCDNGACDCFDEYQGPYCSISKRDLYVNTMPLPPRALSRRASLSLLADGDGDLWILGGYKMGDMRPDNNMFKYIPRNKTWEQPTEIGMSPLSRYGHSAVYYKNAFFIYGGVSNTRVLKDFWKYDIVGKSWSEFSPGPRNISGHTAHVYEDTMIVFFGYSSDFGYSSKVMEYNFTSGNWTVDETTGSRVQGGYGHTSVFDHRRIKIYVYGGYHSQGTSNYKLTDKLYQYDPVLKEWFVLRSSGSARYLHSAAMMNGLMITFGGNINNDTRLGPQAKCFASDFMVYDRDCNSWFTLPTPEIVGDSEGIDRFGQAMVSVNNVIYMFGGFNSIAKYDLLEIRAGNCSFYENENSCSQARPGVKCLWEGSQCRMDDVIGDETHDNCPNSQDPYPKCSGYNTCDSCLNTAACQWCGNLCTSVAMAPSLNCSLEALNCTEDVGQFCGMFLKCKACEDHPQCVWDTSDKCIERTGSALTAGKSTCDKPCSGFSGCENCTQAKCMWCSSLNQCIDTNSYVVSFHYGQCMDWTTSRSACQANKCSALKNCEDCQARPKCGWCNDESETGTGVCFEGGMSGPIKLVDSMPQLDQGKCPDLSNRWFFNSCPKCQCNGHSICKNDSDICENCTFPMYGPHCEYCEDGFYGNPESNGTCKPCFCNGQADSCDPVTGNCYCRTRGVTGKTCEKCDTTNRYSGDPKNGGLCYYELNTDFQYTFNLSKKEDGNYTQINFLNAPTSSDKDVDFTLNCSTPALINITYRSKSFPEEKEYVSGRICDYFRTKFEHKNHAFGGKENTTFLVYVYNFRTPFILQISFSQFPKIDLVHFFVTFFSCFLSLVLIAAALWKVKHKYNSYRRRQQLMVEMEQMASRPFSTIGIEIDRKSNPITVDKKDHLDSVLRRRRKAGNKPSAVAIEPLKDNKAAILSLIIQLPTGGSDYAPSGQSGLAVGSALVSIGSHRKQSLEHIKGEKPKVRKNLTYNHPDTCA</sequence>
<dbReference type="InterPro" id="IPR051568">
    <property type="entry name" value="LZTR1/Attractin"/>
</dbReference>
<reference evidence="20" key="1">
    <citation type="submission" date="2025-08" db="UniProtKB">
        <authorList>
            <consortium name="RefSeq"/>
        </authorList>
    </citation>
    <scope>IDENTIFICATION</scope>
</reference>
<evidence type="ECO:0000256" key="15">
    <source>
        <dbReference type="SAM" id="Phobius"/>
    </source>
</evidence>
<keyword evidence="8 15" id="KW-0472">Membrane</keyword>
<dbReference type="PROSITE" id="PS01186">
    <property type="entry name" value="EGF_2"/>
    <property type="match status" value="1"/>
</dbReference>
<dbReference type="SUPFAM" id="SSF49854">
    <property type="entry name" value="Spermadhesin, CUB domain"/>
    <property type="match status" value="1"/>
</dbReference>
<evidence type="ECO:0000313" key="19">
    <source>
        <dbReference type="Proteomes" id="UP000694888"/>
    </source>
</evidence>
<evidence type="ECO:0000256" key="6">
    <source>
        <dbReference type="ARBA" id="ARBA00022737"/>
    </source>
</evidence>
<evidence type="ECO:0000256" key="12">
    <source>
        <dbReference type="PROSITE-ProRule" id="PRU00059"/>
    </source>
</evidence>
<dbReference type="Pfam" id="PF24981">
    <property type="entry name" value="Beta-prop_ATRN-LZTR1"/>
    <property type="match status" value="1"/>
</dbReference>
<evidence type="ECO:0000256" key="14">
    <source>
        <dbReference type="PROSITE-ProRule" id="PRU00460"/>
    </source>
</evidence>
<dbReference type="SMART" id="SM00042">
    <property type="entry name" value="CUB"/>
    <property type="match status" value="1"/>
</dbReference>
<keyword evidence="3 13" id="KW-0245">EGF-like domain</keyword>
<keyword evidence="11 14" id="KW-0424">Laminin EGF-like domain</keyword>
<feature type="domain" description="CUB" evidence="16">
    <location>
        <begin position="81"/>
        <end position="197"/>
    </location>
</feature>
<dbReference type="SMART" id="SM00181">
    <property type="entry name" value="EGF"/>
    <property type="match status" value="4"/>
</dbReference>
<protein>
    <submittedName>
        <fullName evidence="20">Attractin</fullName>
    </submittedName>
</protein>
<accession>A0ABM0ZYA7</accession>
<dbReference type="PROSITE" id="PS50026">
    <property type="entry name" value="EGF_3"/>
    <property type="match status" value="1"/>
</dbReference>
<feature type="disulfide bond" evidence="13">
    <location>
        <begin position="216"/>
        <end position="225"/>
    </location>
</feature>
<dbReference type="SMART" id="SM00423">
    <property type="entry name" value="PSI"/>
    <property type="match status" value="5"/>
</dbReference>
<evidence type="ECO:0000259" key="18">
    <source>
        <dbReference type="PROSITE" id="PS50027"/>
    </source>
</evidence>
<dbReference type="CDD" id="cd00041">
    <property type="entry name" value="CUB"/>
    <property type="match status" value="1"/>
</dbReference>
<evidence type="ECO:0000256" key="1">
    <source>
        <dbReference type="ARBA" id="ARBA00004167"/>
    </source>
</evidence>
<keyword evidence="10" id="KW-0325">Glycoprotein</keyword>
<dbReference type="Gene3D" id="2.10.25.10">
    <property type="entry name" value="Laminin"/>
    <property type="match status" value="2"/>
</dbReference>
<keyword evidence="2" id="KW-0880">Kelch repeat</keyword>
<feature type="transmembrane region" description="Helical" evidence="15">
    <location>
        <begin position="1053"/>
        <end position="1077"/>
    </location>
</feature>
<evidence type="ECO:0000256" key="3">
    <source>
        <dbReference type="ARBA" id="ARBA00022536"/>
    </source>
</evidence>
<feature type="domain" description="Laminin EGF-like" evidence="18">
    <location>
        <begin position="888"/>
        <end position="937"/>
    </location>
</feature>
<dbReference type="SUPFAM" id="SSF117281">
    <property type="entry name" value="Kelch motif"/>
    <property type="match status" value="1"/>
</dbReference>
<dbReference type="CDD" id="cd00055">
    <property type="entry name" value="EGF_Lam"/>
    <property type="match status" value="2"/>
</dbReference>
<dbReference type="InterPro" id="IPR002165">
    <property type="entry name" value="Plexin_repeat"/>
</dbReference>
<evidence type="ECO:0000259" key="17">
    <source>
        <dbReference type="PROSITE" id="PS50026"/>
    </source>
</evidence>
<dbReference type="InterPro" id="IPR016201">
    <property type="entry name" value="PSI"/>
</dbReference>
<dbReference type="Gene3D" id="2.60.120.290">
    <property type="entry name" value="Spermadhesin, CUB domain"/>
    <property type="match status" value="1"/>
</dbReference>
<gene>
    <name evidence="20" type="primary">LOC101853985</name>
</gene>
<dbReference type="Pfam" id="PF01437">
    <property type="entry name" value="PSI"/>
    <property type="match status" value="1"/>
</dbReference>
<dbReference type="Pfam" id="PF24973">
    <property type="entry name" value="EGF_LMN_ATRN"/>
    <property type="match status" value="1"/>
</dbReference>
<dbReference type="PANTHER" id="PTHR46376:SF2">
    <property type="entry name" value="DISTRACTED, ISOFORM B"/>
    <property type="match status" value="1"/>
</dbReference>
<dbReference type="RefSeq" id="XP_012937027.2">
    <property type="nucleotide sequence ID" value="XM_013081573.2"/>
</dbReference>
<dbReference type="Pfam" id="PF24972">
    <property type="entry name" value="GBD_ATRN"/>
    <property type="match status" value="1"/>
</dbReference>
<evidence type="ECO:0000256" key="7">
    <source>
        <dbReference type="ARBA" id="ARBA00022989"/>
    </source>
</evidence>
<dbReference type="PROSITE" id="PS50027">
    <property type="entry name" value="EGF_LAM_2"/>
    <property type="match status" value="1"/>
</dbReference>
<dbReference type="InterPro" id="IPR000859">
    <property type="entry name" value="CUB_dom"/>
</dbReference>
<dbReference type="SUPFAM" id="SSF57196">
    <property type="entry name" value="EGF/Laminin"/>
    <property type="match status" value="1"/>
</dbReference>
<dbReference type="InterPro" id="IPR006652">
    <property type="entry name" value="Kelch_1"/>
</dbReference>
<evidence type="ECO:0000256" key="4">
    <source>
        <dbReference type="ARBA" id="ARBA00022692"/>
    </source>
</evidence>
<dbReference type="InterPro" id="IPR002049">
    <property type="entry name" value="LE_dom"/>
</dbReference>
<dbReference type="InterPro" id="IPR015915">
    <property type="entry name" value="Kelch-typ_b-propeller"/>
</dbReference>
<dbReference type="PROSITE" id="PS01180">
    <property type="entry name" value="CUB"/>
    <property type="match status" value="1"/>
</dbReference>
<dbReference type="InterPro" id="IPR035914">
    <property type="entry name" value="Sperma_CUB_dom_sf"/>
</dbReference>
<dbReference type="Gene3D" id="2.120.10.80">
    <property type="entry name" value="Kelch-type beta propeller"/>
    <property type="match status" value="2"/>
</dbReference>